<dbReference type="GO" id="GO:0015165">
    <property type="term" value="F:pyrimidine nucleotide-sugar transmembrane transporter activity"/>
    <property type="evidence" value="ECO:0007669"/>
    <property type="project" value="InterPro"/>
</dbReference>
<dbReference type="InterPro" id="IPR037185">
    <property type="entry name" value="EmrE-like"/>
</dbReference>
<feature type="transmembrane region" description="Helical" evidence="5">
    <location>
        <begin position="143"/>
        <end position="159"/>
    </location>
</feature>
<name>A0A0L0H787_SPIPD</name>
<dbReference type="Pfam" id="PF04142">
    <property type="entry name" value="Nuc_sug_transp"/>
    <property type="match status" value="1"/>
</dbReference>
<dbReference type="STRING" id="645134.A0A0L0H787"/>
<dbReference type="OMA" id="KCYVIAS"/>
<keyword evidence="2 5" id="KW-0812">Transmembrane</keyword>
<evidence type="ECO:0000256" key="1">
    <source>
        <dbReference type="ARBA" id="ARBA00004141"/>
    </source>
</evidence>
<feature type="transmembrane region" description="Helical" evidence="5">
    <location>
        <begin position="179"/>
        <end position="199"/>
    </location>
</feature>
<feature type="transmembrane region" description="Helical" evidence="5">
    <location>
        <begin position="244"/>
        <end position="266"/>
    </location>
</feature>
<keyword evidence="3 5" id="KW-1133">Transmembrane helix</keyword>
<evidence type="ECO:0000256" key="3">
    <source>
        <dbReference type="ARBA" id="ARBA00022989"/>
    </source>
</evidence>
<dbReference type="RefSeq" id="XP_016604603.1">
    <property type="nucleotide sequence ID" value="XM_016756306.1"/>
</dbReference>
<dbReference type="NCBIfam" id="TIGR00803">
    <property type="entry name" value="nst"/>
    <property type="match status" value="1"/>
</dbReference>
<sequence length="349" mass="37693">MRKSTISIADGYRKYGALVALAVQNTVSVVVMRWSRTSSEQHAIASTAVLLAEILKLFISFTVHVSQQRSPSVESVANDIFGKDSLWIKMTVPAALYTLQNWLHYFALSLIDATTHQVTMQLRILATAMCAVIMLNKKLAWEQWIALVTLTLGMALTQLPMGVTSHKYALGSKASMDQFVGLSAVALTCLTSGLSGVYLEKVLKQSATTLWVRNIQLAIFSSIFCAIFGVMLHDGAAVYERGFFAGYGWATTCAVLLNAVGGLLVANVIKYADNIVKNSAIAISIVASGMISAFLGDFTFTPNFLIGAVIVVSSVWAYSLHGAPTPLHKGDIEKGSREPVILKSSKDFA</sequence>
<evidence type="ECO:0000256" key="5">
    <source>
        <dbReference type="SAM" id="Phobius"/>
    </source>
</evidence>
<feature type="transmembrane region" description="Helical" evidence="5">
    <location>
        <begin position="278"/>
        <end position="296"/>
    </location>
</feature>
<dbReference type="PIRSF" id="PIRSF005799">
    <property type="entry name" value="UDP-gal_transpt"/>
    <property type="match status" value="1"/>
</dbReference>
<evidence type="ECO:0000256" key="2">
    <source>
        <dbReference type="ARBA" id="ARBA00022692"/>
    </source>
</evidence>
<dbReference type="GeneID" id="27691327"/>
<dbReference type="InParanoid" id="A0A0L0H787"/>
<dbReference type="InterPro" id="IPR007271">
    <property type="entry name" value="Nuc_sug_transpt"/>
</dbReference>
<feature type="transmembrane region" description="Helical" evidence="5">
    <location>
        <begin position="211"/>
        <end position="232"/>
    </location>
</feature>
<dbReference type="VEuPathDB" id="FungiDB:SPPG_08150"/>
<dbReference type="Proteomes" id="UP000053201">
    <property type="component" value="Unassembled WGS sequence"/>
</dbReference>
<gene>
    <name evidence="6" type="ORF">SPPG_08150</name>
</gene>
<dbReference type="OrthoDB" id="408493at2759"/>
<feature type="transmembrane region" description="Helical" evidence="5">
    <location>
        <begin position="302"/>
        <end position="320"/>
    </location>
</feature>
<reference evidence="6 7" key="1">
    <citation type="submission" date="2009-08" db="EMBL/GenBank/DDBJ databases">
        <title>The Genome Sequence of Spizellomyces punctatus strain DAOM BR117.</title>
        <authorList>
            <consortium name="The Broad Institute Genome Sequencing Platform"/>
            <person name="Russ C."/>
            <person name="Cuomo C."/>
            <person name="Shea T."/>
            <person name="Young S.K."/>
            <person name="Zeng Q."/>
            <person name="Koehrsen M."/>
            <person name="Haas B."/>
            <person name="Borodovsky M."/>
            <person name="Guigo R."/>
            <person name="Alvarado L."/>
            <person name="Berlin A."/>
            <person name="Bochicchio J."/>
            <person name="Borenstein D."/>
            <person name="Chapman S."/>
            <person name="Chen Z."/>
            <person name="Engels R."/>
            <person name="Freedman E."/>
            <person name="Gellesch M."/>
            <person name="Goldberg J."/>
            <person name="Griggs A."/>
            <person name="Gujja S."/>
            <person name="Heiman D."/>
            <person name="Hepburn T."/>
            <person name="Howarth C."/>
            <person name="Jen D."/>
            <person name="Larson L."/>
            <person name="Lewis B."/>
            <person name="Mehta T."/>
            <person name="Park D."/>
            <person name="Pearson M."/>
            <person name="Roberts A."/>
            <person name="Saif S."/>
            <person name="Shenoy N."/>
            <person name="Sisk P."/>
            <person name="Stolte C."/>
            <person name="Sykes S."/>
            <person name="Thomson T."/>
            <person name="Walk T."/>
            <person name="White J."/>
            <person name="Yandava C."/>
            <person name="Burger G."/>
            <person name="Gray M.W."/>
            <person name="Holland P.W.H."/>
            <person name="King N."/>
            <person name="Lang F.B.F."/>
            <person name="Roger A.J."/>
            <person name="Ruiz-Trillo I."/>
            <person name="Lander E."/>
            <person name="Nusbaum C."/>
        </authorList>
    </citation>
    <scope>NUCLEOTIDE SEQUENCE [LARGE SCALE GENOMIC DNA]</scope>
    <source>
        <strain evidence="6 7">DAOM BR117</strain>
    </source>
</reference>
<evidence type="ECO:0000256" key="4">
    <source>
        <dbReference type="ARBA" id="ARBA00023136"/>
    </source>
</evidence>
<organism evidence="6 7">
    <name type="scientific">Spizellomyces punctatus (strain DAOM BR117)</name>
    <dbReference type="NCBI Taxonomy" id="645134"/>
    <lineage>
        <taxon>Eukaryota</taxon>
        <taxon>Fungi</taxon>
        <taxon>Fungi incertae sedis</taxon>
        <taxon>Chytridiomycota</taxon>
        <taxon>Chytridiomycota incertae sedis</taxon>
        <taxon>Chytridiomycetes</taxon>
        <taxon>Spizellomycetales</taxon>
        <taxon>Spizellomycetaceae</taxon>
        <taxon>Spizellomyces</taxon>
    </lineage>
</organism>
<keyword evidence="7" id="KW-1185">Reference proteome</keyword>
<evidence type="ECO:0000313" key="7">
    <source>
        <dbReference type="Proteomes" id="UP000053201"/>
    </source>
</evidence>
<dbReference type="SUPFAM" id="SSF103481">
    <property type="entry name" value="Multidrug resistance efflux transporter EmrE"/>
    <property type="match status" value="1"/>
</dbReference>
<dbReference type="eggNOG" id="KOG2234">
    <property type="taxonomic scope" value="Eukaryota"/>
</dbReference>
<accession>A0A0L0H787</accession>
<dbReference type="PANTHER" id="PTHR10231">
    <property type="entry name" value="NUCLEOTIDE-SUGAR TRANSMEMBRANE TRANSPORTER"/>
    <property type="match status" value="1"/>
</dbReference>
<protein>
    <submittedName>
        <fullName evidence="6">UDP-galactose transporter</fullName>
    </submittedName>
</protein>
<evidence type="ECO:0000313" key="6">
    <source>
        <dbReference type="EMBL" id="KNC96563.1"/>
    </source>
</evidence>
<dbReference type="AlphaFoldDB" id="A0A0L0H787"/>
<dbReference type="EMBL" id="KQ257468">
    <property type="protein sequence ID" value="KNC96563.1"/>
    <property type="molecule type" value="Genomic_DNA"/>
</dbReference>
<proteinExistence type="predicted"/>
<comment type="subcellular location">
    <subcellularLocation>
        <location evidence="1">Membrane</location>
        <topology evidence="1">Multi-pass membrane protein</topology>
    </subcellularLocation>
</comment>
<keyword evidence="4 5" id="KW-0472">Membrane</keyword>
<dbReference type="GO" id="GO:0000139">
    <property type="term" value="C:Golgi membrane"/>
    <property type="evidence" value="ECO:0007669"/>
    <property type="project" value="InterPro"/>
</dbReference>